<keyword evidence="5" id="KW-0808">Transferase</keyword>
<feature type="binding site" evidence="17">
    <location>
        <position position="77"/>
    </location>
    <ligand>
        <name>ATP</name>
        <dbReference type="ChEBI" id="CHEBI:30616"/>
    </ligand>
</feature>
<evidence type="ECO:0000256" key="10">
    <source>
        <dbReference type="ARBA" id="ARBA00022989"/>
    </source>
</evidence>
<comment type="subcellular location">
    <subcellularLocation>
        <location evidence="1">Cell membrane</location>
        <topology evidence="1">Multi-pass membrane protein</topology>
    </subcellularLocation>
</comment>
<evidence type="ECO:0000256" key="3">
    <source>
        <dbReference type="ARBA" id="ARBA00022475"/>
    </source>
</evidence>
<evidence type="ECO:0000256" key="11">
    <source>
        <dbReference type="ARBA" id="ARBA00023098"/>
    </source>
</evidence>
<evidence type="ECO:0000256" key="8">
    <source>
        <dbReference type="ARBA" id="ARBA00022777"/>
    </source>
</evidence>
<evidence type="ECO:0000256" key="2">
    <source>
        <dbReference type="ARBA" id="ARBA00005967"/>
    </source>
</evidence>
<feature type="active site" description="Proton acceptor" evidence="15">
    <location>
        <position position="70"/>
    </location>
</feature>
<dbReference type="InterPro" id="IPR033717">
    <property type="entry name" value="UDPK"/>
</dbReference>
<accession>A0A2S7KND0</accession>
<feature type="binding site" evidence="17">
    <location>
        <begin position="95"/>
        <end position="96"/>
    </location>
    <ligand>
        <name>ATP</name>
        <dbReference type="ChEBI" id="CHEBI:30616"/>
    </ligand>
</feature>
<evidence type="ECO:0000313" key="21">
    <source>
        <dbReference type="Proteomes" id="UP000239800"/>
    </source>
</evidence>
<dbReference type="GO" id="GO:0005886">
    <property type="term" value="C:plasma membrane"/>
    <property type="evidence" value="ECO:0007669"/>
    <property type="project" value="UniProtKB-SubCell"/>
</dbReference>
<evidence type="ECO:0000256" key="17">
    <source>
        <dbReference type="PIRSR" id="PIRSR600829-3"/>
    </source>
</evidence>
<dbReference type="GO" id="GO:0008654">
    <property type="term" value="P:phospholipid biosynthetic process"/>
    <property type="evidence" value="ECO:0007669"/>
    <property type="project" value="UniProtKB-KW"/>
</dbReference>
<dbReference type="CDD" id="cd14265">
    <property type="entry name" value="UDPK_IM_like"/>
    <property type="match status" value="1"/>
</dbReference>
<keyword evidence="18" id="KW-0479">Metal-binding</keyword>
<dbReference type="PANTHER" id="PTHR34299:SF1">
    <property type="entry name" value="DIACYLGLYCEROL KINASE"/>
    <property type="match status" value="1"/>
</dbReference>
<feature type="transmembrane region" description="Helical" evidence="19">
    <location>
        <begin position="32"/>
        <end position="50"/>
    </location>
</feature>
<dbReference type="InterPro" id="IPR000829">
    <property type="entry name" value="DAGK"/>
</dbReference>
<feature type="binding site" evidence="16">
    <location>
        <position position="70"/>
    </location>
    <ligand>
        <name>substrate</name>
    </ligand>
</feature>
<feature type="transmembrane region" description="Helical" evidence="19">
    <location>
        <begin position="97"/>
        <end position="118"/>
    </location>
</feature>
<sequence length="123" mass="13556">MRGIVRFVINRLKGIRYAATGAWHLIRTEASIQAQAVIALIMTWAGFYFELTKTEWILQLLTIGLVMAIEGLNSAVEKMADFVHPDHHPKIGIIKDIAAGAVFIAALIAVIVGLLIYLPRFTG</sequence>
<name>A0A2S7KND0_9FLAO</name>
<evidence type="ECO:0000256" key="9">
    <source>
        <dbReference type="ARBA" id="ARBA00022840"/>
    </source>
</evidence>
<dbReference type="GO" id="GO:0016301">
    <property type="term" value="F:kinase activity"/>
    <property type="evidence" value="ECO:0007669"/>
    <property type="project" value="UniProtKB-KW"/>
</dbReference>
<dbReference type="GO" id="GO:0046872">
    <property type="term" value="F:metal ion binding"/>
    <property type="evidence" value="ECO:0007669"/>
    <property type="project" value="UniProtKB-KW"/>
</dbReference>
<evidence type="ECO:0000256" key="4">
    <source>
        <dbReference type="ARBA" id="ARBA00022516"/>
    </source>
</evidence>
<dbReference type="Proteomes" id="UP000239800">
    <property type="component" value="Unassembled WGS sequence"/>
</dbReference>
<keyword evidence="21" id="KW-1185">Reference proteome</keyword>
<keyword evidence="12 19" id="KW-0472">Membrane</keyword>
<evidence type="ECO:0000256" key="15">
    <source>
        <dbReference type="PIRSR" id="PIRSR600829-1"/>
    </source>
</evidence>
<feature type="binding site" evidence="17">
    <location>
        <position position="29"/>
    </location>
    <ligand>
        <name>ATP</name>
        <dbReference type="ChEBI" id="CHEBI:30616"/>
    </ligand>
</feature>
<dbReference type="PANTHER" id="PTHR34299">
    <property type="entry name" value="DIACYLGLYCEROL KINASE"/>
    <property type="match status" value="1"/>
</dbReference>
<feature type="binding site" evidence="18">
    <location>
        <position position="77"/>
    </location>
    <ligand>
        <name>a divalent metal cation</name>
        <dbReference type="ChEBI" id="CHEBI:60240"/>
    </ligand>
</feature>
<evidence type="ECO:0000256" key="6">
    <source>
        <dbReference type="ARBA" id="ARBA00022692"/>
    </source>
</evidence>
<evidence type="ECO:0000313" key="20">
    <source>
        <dbReference type="EMBL" id="PQB04136.1"/>
    </source>
</evidence>
<evidence type="ECO:0000256" key="19">
    <source>
        <dbReference type="SAM" id="Phobius"/>
    </source>
</evidence>
<keyword evidence="18" id="KW-0460">Magnesium</keyword>
<keyword evidence="14" id="KW-1208">Phospholipid metabolism</keyword>
<keyword evidence="13" id="KW-0594">Phospholipid biosynthesis</keyword>
<reference evidence="20 21" key="1">
    <citation type="submission" date="2016-11" db="EMBL/GenBank/DDBJ databases">
        <title>Trade-off between light-utilization and light-protection in marine flavobacteria.</title>
        <authorList>
            <person name="Kumagai Y."/>
        </authorList>
    </citation>
    <scope>NUCLEOTIDE SEQUENCE [LARGE SCALE GENOMIC DNA]</scope>
    <source>
        <strain evidence="20 21">NBRC 107741</strain>
    </source>
</reference>
<evidence type="ECO:0000256" key="7">
    <source>
        <dbReference type="ARBA" id="ARBA00022741"/>
    </source>
</evidence>
<dbReference type="RefSeq" id="WP_104812060.1">
    <property type="nucleotide sequence ID" value="NZ_MQUB01000001.1"/>
</dbReference>
<evidence type="ECO:0000256" key="13">
    <source>
        <dbReference type="ARBA" id="ARBA00023209"/>
    </source>
</evidence>
<comment type="caution">
    <text evidence="20">The sequence shown here is derived from an EMBL/GenBank/DDBJ whole genome shotgun (WGS) entry which is preliminary data.</text>
</comment>
<protein>
    <submittedName>
        <fullName evidence="20">Diacylglycerol kinase</fullName>
    </submittedName>
</protein>
<keyword evidence="6 19" id="KW-0812">Transmembrane</keyword>
<evidence type="ECO:0000256" key="18">
    <source>
        <dbReference type="PIRSR" id="PIRSR600829-4"/>
    </source>
</evidence>
<evidence type="ECO:0000256" key="5">
    <source>
        <dbReference type="ARBA" id="ARBA00022679"/>
    </source>
</evidence>
<organism evidence="20 21">
    <name type="scientific">Aureitalea marina</name>
    <dbReference type="NCBI Taxonomy" id="930804"/>
    <lineage>
        <taxon>Bacteria</taxon>
        <taxon>Pseudomonadati</taxon>
        <taxon>Bacteroidota</taxon>
        <taxon>Flavobacteriia</taxon>
        <taxon>Flavobacteriales</taxon>
        <taxon>Flavobacteriaceae</taxon>
        <taxon>Aureitalea</taxon>
    </lineage>
</organism>
<evidence type="ECO:0000256" key="14">
    <source>
        <dbReference type="ARBA" id="ARBA00023264"/>
    </source>
</evidence>
<proteinExistence type="inferred from homology"/>
<keyword evidence="7 17" id="KW-0547">Nucleotide-binding</keyword>
<keyword evidence="4" id="KW-0444">Lipid biosynthesis</keyword>
<feature type="binding site" evidence="18">
    <location>
        <position position="29"/>
    </location>
    <ligand>
        <name>a divalent metal cation</name>
        <dbReference type="ChEBI" id="CHEBI:60240"/>
    </ligand>
</feature>
<dbReference type="AlphaFoldDB" id="A0A2S7KND0"/>
<keyword evidence="10 19" id="KW-1133">Transmembrane helix</keyword>
<dbReference type="Gene3D" id="1.10.287.3610">
    <property type="match status" value="1"/>
</dbReference>
<comment type="similarity">
    <text evidence="2">Belongs to the bacterial diacylglycerol kinase family.</text>
</comment>
<gene>
    <name evidence="20" type="ORF">BST85_03885</name>
</gene>
<evidence type="ECO:0000256" key="12">
    <source>
        <dbReference type="ARBA" id="ARBA00023136"/>
    </source>
</evidence>
<keyword evidence="8 20" id="KW-0418">Kinase</keyword>
<dbReference type="InterPro" id="IPR036945">
    <property type="entry name" value="DAGK_sf"/>
</dbReference>
<feature type="transmembrane region" description="Helical" evidence="19">
    <location>
        <begin position="56"/>
        <end position="76"/>
    </location>
</feature>
<comment type="cofactor">
    <cofactor evidence="18">
        <name>Mg(2+)</name>
        <dbReference type="ChEBI" id="CHEBI:18420"/>
    </cofactor>
    <text evidence="18">Mn(2+), Zn(2+), Cd(2+) and Co(2+) support activity to lesser extents.</text>
</comment>
<dbReference type="OrthoDB" id="1493837at2"/>
<keyword evidence="9 17" id="KW-0067">ATP-binding</keyword>
<dbReference type="GO" id="GO:0005524">
    <property type="term" value="F:ATP binding"/>
    <property type="evidence" value="ECO:0007669"/>
    <property type="project" value="UniProtKB-KW"/>
</dbReference>
<keyword evidence="11" id="KW-0443">Lipid metabolism</keyword>
<evidence type="ECO:0000256" key="16">
    <source>
        <dbReference type="PIRSR" id="PIRSR600829-2"/>
    </source>
</evidence>
<evidence type="ECO:0000256" key="1">
    <source>
        <dbReference type="ARBA" id="ARBA00004651"/>
    </source>
</evidence>
<feature type="binding site" evidence="17">
    <location>
        <position position="17"/>
    </location>
    <ligand>
        <name>ATP</name>
        <dbReference type="ChEBI" id="CHEBI:30616"/>
    </ligand>
</feature>
<keyword evidence="3" id="KW-1003">Cell membrane</keyword>
<dbReference type="Pfam" id="PF01219">
    <property type="entry name" value="DAGK_prokar"/>
    <property type="match status" value="1"/>
</dbReference>
<dbReference type="EMBL" id="MQUB01000001">
    <property type="protein sequence ID" value="PQB04136.1"/>
    <property type="molecule type" value="Genomic_DNA"/>
</dbReference>